<keyword evidence="4" id="KW-1185">Reference proteome</keyword>
<gene>
    <name evidence="3" type="ORF">CC80DRAFT_507689</name>
</gene>
<feature type="domain" description="PD-(D/E)XK nuclease-like" evidence="2">
    <location>
        <begin position="252"/>
        <end position="497"/>
    </location>
</feature>
<name>A0A6A5TJP9_9PLEO</name>
<protein>
    <recommendedName>
        <fullName evidence="2">PD-(D/E)XK nuclease-like domain-containing protein</fullName>
    </recommendedName>
</protein>
<accession>A0A6A5TJP9</accession>
<evidence type="ECO:0000259" key="2">
    <source>
        <dbReference type="Pfam" id="PF20516"/>
    </source>
</evidence>
<reference evidence="3" key="1">
    <citation type="journal article" date="2020" name="Stud. Mycol.">
        <title>101 Dothideomycetes genomes: a test case for predicting lifestyles and emergence of pathogens.</title>
        <authorList>
            <person name="Haridas S."/>
            <person name="Albert R."/>
            <person name="Binder M."/>
            <person name="Bloem J."/>
            <person name="Labutti K."/>
            <person name="Salamov A."/>
            <person name="Andreopoulos B."/>
            <person name="Baker S."/>
            <person name="Barry K."/>
            <person name="Bills G."/>
            <person name="Bluhm B."/>
            <person name="Cannon C."/>
            <person name="Castanera R."/>
            <person name="Culley D."/>
            <person name="Daum C."/>
            <person name="Ezra D."/>
            <person name="Gonzalez J."/>
            <person name="Henrissat B."/>
            <person name="Kuo A."/>
            <person name="Liang C."/>
            <person name="Lipzen A."/>
            <person name="Lutzoni F."/>
            <person name="Magnuson J."/>
            <person name="Mondo S."/>
            <person name="Nolan M."/>
            <person name="Ohm R."/>
            <person name="Pangilinan J."/>
            <person name="Park H.-J."/>
            <person name="Ramirez L."/>
            <person name="Alfaro M."/>
            <person name="Sun H."/>
            <person name="Tritt A."/>
            <person name="Yoshinaga Y."/>
            <person name="Zwiers L.-H."/>
            <person name="Turgeon B."/>
            <person name="Goodwin S."/>
            <person name="Spatafora J."/>
            <person name="Crous P."/>
            <person name="Grigoriev I."/>
        </authorList>
    </citation>
    <scope>NUCLEOTIDE SEQUENCE</scope>
    <source>
        <strain evidence="3">CBS 675.92</strain>
    </source>
</reference>
<dbReference type="AlphaFoldDB" id="A0A6A5TJP9"/>
<feature type="region of interest" description="Disordered" evidence="1">
    <location>
        <begin position="134"/>
        <end position="154"/>
    </location>
</feature>
<dbReference type="InterPro" id="IPR046797">
    <property type="entry name" value="PDDEXK_12"/>
</dbReference>
<dbReference type="OrthoDB" id="4161186at2759"/>
<evidence type="ECO:0000313" key="4">
    <source>
        <dbReference type="Proteomes" id="UP000800035"/>
    </source>
</evidence>
<dbReference type="Proteomes" id="UP000800035">
    <property type="component" value="Unassembled WGS sequence"/>
</dbReference>
<dbReference type="Pfam" id="PF20516">
    <property type="entry name" value="PDDEXK_12"/>
    <property type="match status" value="1"/>
</dbReference>
<sequence>MACASAWLADVHAAGGDLEPPPNPEIPAEYMQKPRRRPAPEAYLASPAPSTCTSFARPKRRRAALSEIDPPNQKRQRALNAPPHVMSRSPTRKSSRLTGTGKARITTKEAPAVENVISAVEHILLATQHVVDPNATPQPTRQKRAAPPALPIPDLHTRPALVLAPSVSEEHADEDAEDAEVESTYESITSKRSRSPTRRMVDLQIAKKPVVPKTATSSTDVPQDVRTLYRTIQALARRSKGVIPLGIENEVEQDANGDLDDLEDYVAKTPNGKTHEQLKDEFKAMRDIRNETSVCKTKHLHEPSWNELVHSQMLKQAVHGCPGFSYYNITTARVIKELVPGNEYGELLKGKMIDFAVTLGPPLIPTAHVIHRLAASPRKLQRTTNPSDYSPLCYEPVVLSIETKSPDGGSENGEVQLSIWAMAYFNRLRQLIQDPVAMTLPLLLITDARWKLYFASDLAHEIHLIDAVDIGTTADIIGCYTILEALRVMFKWVEKTFAPWFAEGVKPE</sequence>
<feature type="region of interest" description="Disordered" evidence="1">
    <location>
        <begin position="168"/>
        <end position="197"/>
    </location>
</feature>
<organism evidence="3 4">
    <name type="scientific">Byssothecium circinans</name>
    <dbReference type="NCBI Taxonomy" id="147558"/>
    <lineage>
        <taxon>Eukaryota</taxon>
        <taxon>Fungi</taxon>
        <taxon>Dikarya</taxon>
        <taxon>Ascomycota</taxon>
        <taxon>Pezizomycotina</taxon>
        <taxon>Dothideomycetes</taxon>
        <taxon>Pleosporomycetidae</taxon>
        <taxon>Pleosporales</taxon>
        <taxon>Massarineae</taxon>
        <taxon>Massarinaceae</taxon>
        <taxon>Byssothecium</taxon>
    </lineage>
</organism>
<evidence type="ECO:0000256" key="1">
    <source>
        <dbReference type="SAM" id="MobiDB-lite"/>
    </source>
</evidence>
<evidence type="ECO:0000313" key="3">
    <source>
        <dbReference type="EMBL" id="KAF1952945.1"/>
    </source>
</evidence>
<feature type="region of interest" description="Disordered" evidence="1">
    <location>
        <begin position="13"/>
        <end position="101"/>
    </location>
</feature>
<proteinExistence type="predicted"/>
<feature type="compositionally biased region" description="Acidic residues" evidence="1">
    <location>
        <begin position="171"/>
        <end position="183"/>
    </location>
</feature>
<dbReference type="EMBL" id="ML977007">
    <property type="protein sequence ID" value="KAF1952945.1"/>
    <property type="molecule type" value="Genomic_DNA"/>
</dbReference>